<dbReference type="EMBL" id="LVVK01000020">
    <property type="protein sequence ID" value="OPB38887.1"/>
    <property type="molecule type" value="Genomic_DNA"/>
</dbReference>
<dbReference type="InterPro" id="IPR050309">
    <property type="entry name" value="Type-B_Carboxylest/Lipase"/>
</dbReference>
<accession>A0A1T3CCP9</accession>
<dbReference type="GO" id="GO:0016787">
    <property type="term" value="F:hydrolase activity"/>
    <property type="evidence" value="ECO:0007669"/>
    <property type="project" value="UniProtKB-KW"/>
</dbReference>
<evidence type="ECO:0000313" key="7">
    <source>
        <dbReference type="Proteomes" id="UP000191004"/>
    </source>
</evidence>
<keyword evidence="3 4" id="KW-0378">Hydrolase</keyword>
<feature type="domain" description="Carboxylesterase type B" evidence="5">
    <location>
        <begin position="72"/>
        <end position="583"/>
    </location>
</feature>
<dbReference type="Gene3D" id="3.40.50.1820">
    <property type="entry name" value="alpha/beta hydrolase"/>
    <property type="match status" value="1"/>
</dbReference>
<comment type="caution">
    <text evidence="6">The sequence shown here is derived from an EMBL/GenBank/DDBJ whole genome shotgun (WGS) entry which is preliminary data.</text>
</comment>
<evidence type="ECO:0000313" key="6">
    <source>
        <dbReference type="EMBL" id="OPB38887.1"/>
    </source>
</evidence>
<proteinExistence type="inferred from homology"/>
<dbReference type="OrthoDB" id="408631at2759"/>
<reference evidence="6 7" key="1">
    <citation type="submission" date="2016-04" db="EMBL/GenBank/DDBJ databases">
        <title>Multiple horizontal gene transfer events from other fungi enriched the ability of the initially mycotrophic fungus Trichoderma (Ascomycota) to feed on dead plant biomass.</title>
        <authorList>
            <person name="Atanasova L."/>
            <person name="Chenthamara K."/>
            <person name="Zhang J."/>
            <person name="Grujic M."/>
            <person name="Henrissat B."/>
            <person name="Kuo A."/>
            <person name="Aertz A."/>
            <person name="Salamov A."/>
            <person name="Lipzen A."/>
            <person name="Labutti K."/>
            <person name="Barry K."/>
            <person name="Miao Y."/>
            <person name="Rahimi M.J."/>
            <person name="Shen Q."/>
            <person name="Grigoriev I.V."/>
            <person name="Kubicek C.P."/>
            <person name="Druzhinina I.S."/>
        </authorList>
    </citation>
    <scope>NUCLEOTIDE SEQUENCE [LARGE SCALE GENOMIC DNA]</scope>
    <source>
        <strain evidence="6 7">NJAU 4742</strain>
    </source>
</reference>
<dbReference type="InterPro" id="IPR029058">
    <property type="entry name" value="AB_hydrolase_fold"/>
</dbReference>
<evidence type="ECO:0000259" key="5">
    <source>
        <dbReference type="Pfam" id="PF00135"/>
    </source>
</evidence>
<dbReference type="PANTHER" id="PTHR11559">
    <property type="entry name" value="CARBOXYLESTERASE"/>
    <property type="match status" value="1"/>
</dbReference>
<dbReference type="InterPro" id="IPR019826">
    <property type="entry name" value="Carboxylesterase_B_AS"/>
</dbReference>
<evidence type="ECO:0000256" key="2">
    <source>
        <dbReference type="ARBA" id="ARBA00010515"/>
    </source>
</evidence>
<dbReference type="PROSITE" id="PS00122">
    <property type="entry name" value="CARBOXYLESTERASE_B_1"/>
    <property type="match status" value="1"/>
</dbReference>
<comment type="similarity">
    <text evidence="2">Belongs to the 'GDXG' lipolytic enzyme family.</text>
</comment>
<comment type="similarity">
    <text evidence="1 4">Belongs to the type-B carboxylesterase/lipase family.</text>
</comment>
<evidence type="ECO:0000256" key="3">
    <source>
        <dbReference type="ARBA" id="ARBA00022801"/>
    </source>
</evidence>
<organism evidence="6 7">
    <name type="scientific">Trichoderma guizhouense</name>
    <dbReference type="NCBI Taxonomy" id="1491466"/>
    <lineage>
        <taxon>Eukaryota</taxon>
        <taxon>Fungi</taxon>
        <taxon>Dikarya</taxon>
        <taxon>Ascomycota</taxon>
        <taxon>Pezizomycotina</taxon>
        <taxon>Sordariomycetes</taxon>
        <taxon>Hypocreomycetidae</taxon>
        <taxon>Hypocreales</taxon>
        <taxon>Hypocreaceae</taxon>
        <taxon>Trichoderma</taxon>
    </lineage>
</organism>
<sequence>MGAVVYPTTWNLFLNGAAIEPTKDLNNCNMIPDCMVQANSAIHYSFEKGPEFHSLELLDVIHRELHQALSYNSTNQLYTFQNIRYAQPPIGDLRFRAPAQPKTNRTAIQTGSELRFCPQGVPVWQGDAYGPIGEYSNPANPFSLQIWETSIQDGQPPPVDWNKGASEDCLFLDVHVAKKTLQKAGEKACGDGGSPVLVWIHGGGFVLGSKTGTPNPGYDPVGLFQHAAANSDDGLVFVALNYRLGAVGFLGGSDVEKNGNLNAGLLDQKFALQWIQDNIHLFGGSKEKVTIMGESAGGGSVLFHLTAENGKGAGLFSKAIAQSPATIPTMQIAANSYSQFLSYLNVSSLEEARAADSQAVIAANAAQIGAAPTTTYIFGPVVDGKYITGSPTKMIKEGQFDKSVKVLAGHNMFEGAFFFDPNITTDAEFKTWTNRSFAGLTSKDVDTLVTSLYPPQFDGSLGYVDQDTRQMKLWSEAVIDCNYYWIGHAVQKTGYAYEFGVSPGFHIQDLQYTFNDPSTPAPWPKAQDALQEAIITFVQGGVPEFSNHKAFPHLGAHSTIVNITAQGPVQATSRVNATRCDFWANVYQ</sequence>
<evidence type="ECO:0000256" key="4">
    <source>
        <dbReference type="RuleBase" id="RU361235"/>
    </source>
</evidence>
<dbReference type="SUPFAM" id="SSF53474">
    <property type="entry name" value="alpha/beta-Hydrolases"/>
    <property type="match status" value="1"/>
</dbReference>
<dbReference type="InterPro" id="IPR002168">
    <property type="entry name" value="Lipase_GDXG_HIS_AS"/>
</dbReference>
<keyword evidence="7" id="KW-1185">Reference proteome</keyword>
<dbReference type="Pfam" id="PF00135">
    <property type="entry name" value="COesterase"/>
    <property type="match status" value="1"/>
</dbReference>
<dbReference type="PROSITE" id="PS01173">
    <property type="entry name" value="LIPASE_GDXG_HIS"/>
    <property type="match status" value="1"/>
</dbReference>
<name>A0A1T3CCP9_9HYPO</name>
<protein>
    <recommendedName>
        <fullName evidence="4">Carboxylic ester hydrolase</fullName>
        <ecNumber evidence="4">3.1.1.-</ecNumber>
    </recommendedName>
</protein>
<evidence type="ECO:0000256" key="1">
    <source>
        <dbReference type="ARBA" id="ARBA00005964"/>
    </source>
</evidence>
<dbReference type="Proteomes" id="UP000191004">
    <property type="component" value="Unassembled WGS sequence"/>
</dbReference>
<dbReference type="InterPro" id="IPR002018">
    <property type="entry name" value="CarbesteraseB"/>
</dbReference>
<gene>
    <name evidence="6" type="ORF">A0O28_0019930</name>
</gene>
<dbReference type="AlphaFoldDB" id="A0A1T3CCP9"/>
<dbReference type="EC" id="3.1.1.-" evidence="4"/>